<proteinExistence type="predicted"/>
<gene>
    <name evidence="1" type="ORF">M9H77_18648</name>
</gene>
<accession>A0ACC0B814</accession>
<name>A0ACC0B814_CATRO</name>
<keyword evidence="2" id="KW-1185">Reference proteome</keyword>
<evidence type="ECO:0000313" key="2">
    <source>
        <dbReference type="Proteomes" id="UP001060085"/>
    </source>
</evidence>
<dbReference type="Proteomes" id="UP001060085">
    <property type="component" value="Linkage Group LG04"/>
</dbReference>
<reference evidence="2" key="1">
    <citation type="journal article" date="2023" name="Nat. Plants">
        <title>Single-cell RNA sequencing provides a high-resolution roadmap for understanding the multicellular compartmentation of specialized metabolism.</title>
        <authorList>
            <person name="Sun S."/>
            <person name="Shen X."/>
            <person name="Li Y."/>
            <person name="Li Y."/>
            <person name="Wang S."/>
            <person name="Li R."/>
            <person name="Zhang H."/>
            <person name="Shen G."/>
            <person name="Guo B."/>
            <person name="Wei J."/>
            <person name="Xu J."/>
            <person name="St-Pierre B."/>
            <person name="Chen S."/>
            <person name="Sun C."/>
        </authorList>
    </citation>
    <scope>NUCLEOTIDE SEQUENCE [LARGE SCALE GENOMIC DNA]</scope>
</reference>
<evidence type="ECO:0000313" key="1">
    <source>
        <dbReference type="EMBL" id="KAI5668795.1"/>
    </source>
</evidence>
<sequence>MEVILGKSFSFAVLTLSTDAQLSTPYNEGTSDSPHVNIDPMISIMQRIQHGEEAWHDDNLGDVYGRNPHLEQDFSLQRGGGSFKLQREEDEEASRRGRGASSFGPNWVPLPPFHLNLFDFDLIEDSDENLTRDLNDDEFCIHASDGQSLFESLNIENNTCNPSLDLQFLSEFGGDELEMGRWRQAADQQQRLTAATCGRRVAGGGCGVEWEERVKEMGGENLN</sequence>
<comment type="caution">
    <text evidence="1">The sequence shown here is derived from an EMBL/GenBank/DDBJ whole genome shotgun (WGS) entry which is preliminary data.</text>
</comment>
<organism evidence="1 2">
    <name type="scientific">Catharanthus roseus</name>
    <name type="common">Madagascar periwinkle</name>
    <name type="synonym">Vinca rosea</name>
    <dbReference type="NCBI Taxonomy" id="4058"/>
    <lineage>
        <taxon>Eukaryota</taxon>
        <taxon>Viridiplantae</taxon>
        <taxon>Streptophyta</taxon>
        <taxon>Embryophyta</taxon>
        <taxon>Tracheophyta</taxon>
        <taxon>Spermatophyta</taxon>
        <taxon>Magnoliopsida</taxon>
        <taxon>eudicotyledons</taxon>
        <taxon>Gunneridae</taxon>
        <taxon>Pentapetalae</taxon>
        <taxon>asterids</taxon>
        <taxon>lamiids</taxon>
        <taxon>Gentianales</taxon>
        <taxon>Apocynaceae</taxon>
        <taxon>Rauvolfioideae</taxon>
        <taxon>Vinceae</taxon>
        <taxon>Catharanthinae</taxon>
        <taxon>Catharanthus</taxon>
    </lineage>
</organism>
<dbReference type="EMBL" id="CM044704">
    <property type="protein sequence ID" value="KAI5668795.1"/>
    <property type="molecule type" value="Genomic_DNA"/>
</dbReference>
<protein>
    <submittedName>
        <fullName evidence="1">Uncharacterized protein</fullName>
    </submittedName>
</protein>